<protein>
    <submittedName>
        <fullName evidence="1">Uncharacterized protein</fullName>
    </submittedName>
</protein>
<sequence length="99" mass="11452">MISIQLHTRQFQEVKSHFINRHINSLLPRGKIPPATDKRQLPRLTIKSNFPLRLLLPLPHSMFHLQFSANPISLVSTVGILRTGFLVLEDCEIKNVEFR</sequence>
<evidence type="ECO:0000313" key="1">
    <source>
        <dbReference type="EMBL" id="KAJ7008988.1"/>
    </source>
</evidence>
<comment type="caution">
    <text evidence="1">The sequence shown here is derived from an EMBL/GenBank/DDBJ whole genome shotgun (WGS) entry which is preliminary data.</text>
</comment>
<organism evidence="1 2">
    <name type="scientific">Populus alba x Populus x berolinensis</name>
    <dbReference type="NCBI Taxonomy" id="444605"/>
    <lineage>
        <taxon>Eukaryota</taxon>
        <taxon>Viridiplantae</taxon>
        <taxon>Streptophyta</taxon>
        <taxon>Embryophyta</taxon>
        <taxon>Tracheophyta</taxon>
        <taxon>Spermatophyta</taxon>
        <taxon>Magnoliopsida</taxon>
        <taxon>eudicotyledons</taxon>
        <taxon>Gunneridae</taxon>
        <taxon>Pentapetalae</taxon>
        <taxon>rosids</taxon>
        <taxon>fabids</taxon>
        <taxon>Malpighiales</taxon>
        <taxon>Salicaceae</taxon>
        <taxon>Saliceae</taxon>
        <taxon>Populus</taxon>
    </lineage>
</organism>
<dbReference type="Proteomes" id="UP001164929">
    <property type="component" value="Chromosome 2"/>
</dbReference>
<accession>A0AAD6RHI0</accession>
<keyword evidence="2" id="KW-1185">Reference proteome</keyword>
<dbReference type="AlphaFoldDB" id="A0AAD6RHI0"/>
<proteinExistence type="predicted"/>
<reference evidence="1" key="1">
    <citation type="journal article" date="2023" name="Mol. Ecol. Resour.">
        <title>Chromosome-level genome assembly of a triploid poplar Populus alba 'Berolinensis'.</title>
        <authorList>
            <person name="Chen S."/>
            <person name="Yu Y."/>
            <person name="Wang X."/>
            <person name="Wang S."/>
            <person name="Zhang T."/>
            <person name="Zhou Y."/>
            <person name="He R."/>
            <person name="Meng N."/>
            <person name="Wang Y."/>
            <person name="Liu W."/>
            <person name="Liu Z."/>
            <person name="Liu J."/>
            <person name="Guo Q."/>
            <person name="Huang H."/>
            <person name="Sederoff R.R."/>
            <person name="Wang G."/>
            <person name="Qu G."/>
            <person name="Chen S."/>
        </authorList>
    </citation>
    <scope>NUCLEOTIDE SEQUENCE</scope>
    <source>
        <strain evidence="1">SC-2020</strain>
    </source>
</reference>
<evidence type="ECO:0000313" key="2">
    <source>
        <dbReference type="Proteomes" id="UP001164929"/>
    </source>
</evidence>
<dbReference type="EMBL" id="JAQIZT010000002">
    <property type="protein sequence ID" value="KAJ7008988.1"/>
    <property type="molecule type" value="Genomic_DNA"/>
</dbReference>
<name>A0AAD6RHI0_9ROSI</name>
<gene>
    <name evidence="1" type="ORF">NC653_007593</name>
</gene>